<dbReference type="Gene3D" id="3.40.50.1360">
    <property type="match status" value="1"/>
</dbReference>
<dbReference type="AlphaFoldDB" id="A0A0V0QJ53"/>
<protein>
    <submittedName>
        <fullName evidence="4">Putative deacetylase LmbE-like domain</fullName>
    </submittedName>
</protein>
<dbReference type="SUPFAM" id="SSF102588">
    <property type="entry name" value="LmbE-like"/>
    <property type="match status" value="1"/>
</dbReference>
<name>A0A0V0QJ53_PSEPJ</name>
<dbReference type="GO" id="GO:0005975">
    <property type="term" value="P:carbohydrate metabolic process"/>
    <property type="evidence" value="ECO:0007669"/>
    <property type="project" value="InterPro"/>
</dbReference>
<comment type="similarity">
    <text evidence="2">Belongs to the PIGL family.</text>
</comment>
<comment type="caution">
    <text evidence="4">The sequence shown here is derived from an EMBL/GenBank/DDBJ whole genome shotgun (WGS) entry which is preliminary data.</text>
</comment>
<reference evidence="4 5" key="1">
    <citation type="journal article" date="2015" name="Sci. Rep.">
        <title>Genome of the facultative scuticociliatosis pathogen Pseudocohnilembus persalinus provides insight into its virulence through horizontal gene transfer.</title>
        <authorList>
            <person name="Xiong J."/>
            <person name="Wang G."/>
            <person name="Cheng J."/>
            <person name="Tian M."/>
            <person name="Pan X."/>
            <person name="Warren A."/>
            <person name="Jiang C."/>
            <person name="Yuan D."/>
            <person name="Miao W."/>
        </authorList>
    </citation>
    <scope>NUCLEOTIDE SEQUENCE [LARGE SCALE GENOMIC DNA]</scope>
    <source>
        <strain evidence="4">36N120E</strain>
    </source>
</reference>
<dbReference type="SUPFAM" id="SSF100950">
    <property type="entry name" value="NagB/RpiA/CoA transferase-like"/>
    <property type="match status" value="1"/>
</dbReference>
<evidence type="ECO:0000313" key="4">
    <source>
        <dbReference type="EMBL" id="KRX02120.1"/>
    </source>
</evidence>
<dbReference type="InterPro" id="IPR037171">
    <property type="entry name" value="NagB/RpiA_transferase-like"/>
</dbReference>
<dbReference type="InterPro" id="IPR052960">
    <property type="entry name" value="GlcN6P_deaminase-like"/>
</dbReference>
<dbReference type="Proteomes" id="UP000054937">
    <property type="component" value="Unassembled WGS sequence"/>
</dbReference>
<evidence type="ECO:0000259" key="3">
    <source>
        <dbReference type="Pfam" id="PF01182"/>
    </source>
</evidence>
<proteinExistence type="inferred from homology"/>
<comment type="similarity">
    <text evidence="1">Belongs to the glucosamine/galactosamine-6-phosphate isomerase family.</text>
</comment>
<dbReference type="GO" id="GO:0004342">
    <property type="term" value="F:glucosamine-6-phosphate deaminase activity"/>
    <property type="evidence" value="ECO:0007669"/>
    <property type="project" value="InterPro"/>
</dbReference>
<accession>A0A0V0QJ53</accession>
<keyword evidence="5" id="KW-1185">Reference proteome</keyword>
<dbReference type="GO" id="GO:0006044">
    <property type="term" value="P:N-acetylglucosamine metabolic process"/>
    <property type="evidence" value="ECO:0007669"/>
    <property type="project" value="InterPro"/>
</dbReference>
<dbReference type="EMBL" id="LDAU01000157">
    <property type="protein sequence ID" value="KRX02120.1"/>
    <property type="molecule type" value="Genomic_DNA"/>
</dbReference>
<organism evidence="4 5">
    <name type="scientific">Pseudocohnilembus persalinus</name>
    <name type="common">Ciliate</name>
    <dbReference type="NCBI Taxonomy" id="266149"/>
    <lineage>
        <taxon>Eukaryota</taxon>
        <taxon>Sar</taxon>
        <taxon>Alveolata</taxon>
        <taxon>Ciliophora</taxon>
        <taxon>Intramacronucleata</taxon>
        <taxon>Oligohymenophorea</taxon>
        <taxon>Scuticociliatia</taxon>
        <taxon>Philasterida</taxon>
        <taxon>Pseudocohnilembidae</taxon>
        <taxon>Pseudocohnilembus</taxon>
    </lineage>
</organism>
<sequence>MFYWKFMHENLFDHIDILPENVNIPDGTVKREELENYCKQYEKKIIALGGLDFQLLGIGRSGHIGFNEPGSSVKCVTRLVHLDKITRTDAASDFMGLSKVPRSAITMGIATILSAKRIILLAWNENKSKVVTKAIEGPITENVPASYLQLTQAAECVIDKPAAVYLTRNQCPWTIKGIDTDPFVEYNDFWMIKAIIWLCKKTGKPILRLTEKDYEDNGLIDLVYQRGNGQSGVVNMLAYEMMKSKISGWPAGGRPNISSTDYFTQAQSTKKERILIFSPHPDDDVICMGGTMEKLIRQGHDVHVSYQTSGNLAVFDHDAERFNDFVLEYANIMGLSEATRKEIEARKTKIQRELDSKQDGQFDTEDMRKVKTIIRRTEAKMGAMECGVKKSQIYHLDLPFYESGSIKKKPLGEEDIQIVKNLIQKINPTMLFCAGDLTDPHGTHRVCLQAILKSLDQLQAEQNFLDTCQVLLYRGAWQEWDLEMVELAVPMSPEEVLIKRDAIYRHESQKDRAMFPGSDAREFWQRAEDRNRQTAELFKDMGLTQYQAIECFVSLQTLKTQNGI</sequence>
<evidence type="ECO:0000313" key="5">
    <source>
        <dbReference type="Proteomes" id="UP000054937"/>
    </source>
</evidence>
<dbReference type="Pfam" id="PF01182">
    <property type="entry name" value="Glucosamine_iso"/>
    <property type="match status" value="1"/>
</dbReference>
<dbReference type="NCBIfam" id="NF002557">
    <property type="entry name" value="PRK02122.1"/>
    <property type="match status" value="1"/>
</dbReference>
<evidence type="ECO:0000256" key="1">
    <source>
        <dbReference type="ARBA" id="ARBA00005526"/>
    </source>
</evidence>
<dbReference type="Pfam" id="PF02585">
    <property type="entry name" value="PIG-L"/>
    <property type="match status" value="1"/>
</dbReference>
<dbReference type="InterPro" id="IPR003737">
    <property type="entry name" value="GlcNAc_PI_deacetylase-related"/>
</dbReference>
<feature type="domain" description="Glucosamine/galactosamine-6-phosphate isomerase" evidence="3">
    <location>
        <begin position="6"/>
        <end position="151"/>
    </location>
</feature>
<dbReference type="OMA" id="THRVCLK"/>
<dbReference type="CDD" id="cd01399">
    <property type="entry name" value="GlcN6P_deaminase"/>
    <property type="match status" value="1"/>
</dbReference>
<dbReference type="InterPro" id="IPR006148">
    <property type="entry name" value="Glc/Gal-6P_isomerase"/>
</dbReference>
<dbReference type="OrthoDB" id="7663298at2759"/>
<dbReference type="InParanoid" id="A0A0V0QJ53"/>
<dbReference type="PANTHER" id="PTHR42892">
    <property type="entry name" value="GLUCOSAMINE-6-PHOSPHATE DEAMINASE-LIKE PROTEIN BT_0258-RELATED"/>
    <property type="match status" value="1"/>
</dbReference>
<gene>
    <name evidence="4" type="ORF">PPERSA_06315</name>
</gene>
<dbReference type="Gene3D" id="3.40.50.10320">
    <property type="entry name" value="LmbE-like"/>
    <property type="match status" value="1"/>
</dbReference>
<dbReference type="InterPro" id="IPR024078">
    <property type="entry name" value="LmbE-like_dom_sf"/>
</dbReference>
<evidence type="ECO:0000256" key="2">
    <source>
        <dbReference type="ARBA" id="ARBA00006066"/>
    </source>
</evidence>
<dbReference type="PANTHER" id="PTHR42892:SF1">
    <property type="entry name" value="GLUCOSAMINE-6-PHOSPHATE ISOMERASE"/>
    <property type="match status" value="1"/>
</dbReference>
<dbReference type="InterPro" id="IPR004547">
    <property type="entry name" value="Glucosamine6P_isomerase"/>
</dbReference>